<keyword evidence="15" id="KW-1185">Reference proteome</keyword>
<dbReference type="CDD" id="cd00371">
    <property type="entry name" value="HMA"/>
    <property type="match status" value="1"/>
</dbReference>
<protein>
    <recommendedName>
        <fullName evidence="10">P-type Zn(2+) transporter</fullName>
        <ecNumber evidence="10">7.2.2.12</ecNumber>
    </recommendedName>
</protein>
<dbReference type="GO" id="GO:0046872">
    <property type="term" value="F:metal ion binding"/>
    <property type="evidence" value="ECO:0007669"/>
    <property type="project" value="UniProtKB-KW"/>
</dbReference>
<evidence type="ECO:0000313" key="15">
    <source>
        <dbReference type="Proteomes" id="UP000190667"/>
    </source>
</evidence>
<dbReference type="InterPro" id="IPR008250">
    <property type="entry name" value="ATPase_P-typ_transduc_dom_A_sf"/>
</dbReference>
<dbReference type="NCBIfam" id="TIGR01525">
    <property type="entry name" value="ATPase-IB_hvy"/>
    <property type="match status" value="1"/>
</dbReference>
<accession>A0A1S8YK63</accession>
<organism evidence="14 15">
    <name type="scientific">Izhakiella australiensis</name>
    <dbReference type="NCBI Taxonomy" id="1926881"/>
    <lineage>
        <taxon>Bacteria</taxon>
        <taxon>Pseudomonadati</taxon>
        <taxon>Pseudomonadota</taxon>
        <taxon>Gammaproteobacteria</taxon>
        <taxon>Enterobacterales</taxon>
        <taxon>Erwiniaceae</taxon>
        <taxon>Izhakiella</taxon>
    </lineage>
</organism>
<keyword evidence="8 12" id="KW-1133">Transmembrane helix</keyword>
<dbReference type="SUPFAM" id="SSF56784">
    <property type="entry name" value="HAD-like"/>
    <property type="match status" value="1"/>
</dbReference>
<dbReference type="InterPro" id="IPR036163">
    <property type="entry name" value="HMA_dom_sf"/>
</dbReference>
<dbReference type="GO" id="GO:0005524">
    <property type="term" value="F:ATP binding"/>
    <property type="evidence" value="ECO:0007669"/>
    <property type="project" value="UniProtKB-UniRule"/>
</dbReference>
<feature type="domain" description="HMA" evidence="13">
    <location>
        <begin position="36"/>
        <end position="100"/>
    </location>
</feature>
<dbReference type="PROSITE" id="PS50846">
    <property type="entry name" value="HMA_2"/>
    <property type="match status" value="1"/>
</dbReference>
<dbReference type="InterPro" id="IPR001757">
    <property type="entry name" value="P_typ_ATPase"/>
</dbReference>
<evidence type="ECO:0000256" key="9">
    <source>
        <dbReference type="ARBA" id="ARBA00023136"/>
    </source>
</evidence>
<evidence type="ECO:0000313" key="14">
    <source>
        <dbReference type="EMBL" id="OON39459.1"/>
    </source>
</evidence>
<evidence type="ECO:0000259" key="13">
    <source>
        <dbReference type="PROSITE" id="PS50846"/>
    </source>
</evidence>
<dbReference type="InterPro" id="IPR018303">
    <property type="entry name" value="ATPase_P-typ_P_site"/>
</dbReference>
<dbReference type="NCBIfam" id="NF008262">
    <property type="entry name" value="PRK11033.1"/>
    <property type="match status" value="1"/>
</dbReference>
<keyword evidence="3 12" id="KW-0812">Transmembrane</keyword>
<dbReference type="EMBL" id="MRUL01000009">
    <property type="protein sequence ID" value="OON39459.1"/>
    <property type="molecule type" value="Genomic_DNA"/>
</dbReference>
<dbReference type="InterPro" id="IPR023299">
    <property type="entry name" value="ATPase_P-typ_cyto_dom_N"/>
</dbReference>
<dbReference type="GO" id="GO:0016463">
    <property type="term" value="F:P-type zinc transporter activity"/>
    <property type="evidence" value="ECO:0007669"/>
    <property type="project" value="UniProtKB-EC"/>
</dbReference>
<evidence type="ECO:0000256" key="6">
    <source>
        <dbReference type="ARBA" id="ARBA00022840"/>
    </source>
</evidence>
<evidence type="ECO:0000256" key="1">
    <source>
        <dbReference type="ARBA" id="ARBA00004141"/>
    </source>
</evidence>
<comment type="catalytic activity">
    <reaction evidence="11">
        <text>Zn(2+)(in) + ATP + H2O = Zn(2+)(out) + ADP + phosphate + H(+)</text>
        <dbReference type="Rhea" id="RHEA:20621"/>
        <dbReference type="ChEBI" id="CHEBI:15377"/>
        <dbReference type="ChEBI" id="CHEBI:15378"/>
        <dbReference type="ChEBI" id="CHEBI:29105"/>
        <dbReference type="ChEBI" id="CHEBI:30616"/>
        <dbReference type="ChEBI" id="CHEBI:43474"/>
        <dbReference type="ChEBI" id="CHEBI:456216"/>
        <dbReference type="EC" id="7.2.2.12"/>
    </reaction>
</comment>
<dbReference type="Proteomes" id="UP000190667">
    <property type="component" value="Unassembled WGS sequence"/>
</dbReference>
<keyword evidence="5 12" id="KW-0547">Nucleotide-binding</keyword>
<dbReference type="InterPro" id="IPR051014">
    <property type="entry name" value="Cation_Transport_ATPase_IB"/>
</dbReference>
<dbReference type="PROSITE" id="PS00154">
    <property type="entry name" value="ATPASE_E1_E2"/>
    <property type="match status" value="1"/>
</dbReference>
<sequence length="726" mass="76769">MRQVVPATPCADACCASNASSSGDRVDGAVAPGAQQRFRWLITGMDCPSCARKIEVAARRVAGVQQAQVLFSTQTLQVEAFGNVVTAVEQAIAQAGFTLTSADRPTAAPSSNLWRENALLITVALFTAISSLIAHLWPEAGNVAFTITTFTGLTPIIRRAWGILRSGQPFTIEMLMSIATLGALTIGACAEASMVLLLFMLGERLEAFAAQRARRGVTALMALKPETATRLHGDQQEVVALSALQPGDIIVISPGDRLPADGVLMTAEASFDESALTGESMPVARKTGAALMAGALSVDARVQLRVTSRPGESAIDRILQLIEEAESHRAPVERFIDSFSRFYTPAVMLLALLAAVLPPLLFAQPWHEWLYKGLTLLLIGCPCALVISVPASITSALATASRLGVLIKGGAALEQLSKIRTLAFDKTGTLTAGQPEVSTVESFTEAQTDVTLALAAAAEQGSSHPLARAIMAEAQARKLAVPVAQNHRAQAGLGVTALLGQSQLTICSPSGLKADQLNAKQWVQVRHWENAGNTVVILLQDGQPEGLIALRDRLRDNARETVAELQALGIESVMLTGDNPRTAEAIAAELKIDWRASLLPADKVSEIKRLSQQQPVAMIGDGINDSPAMKAATLGIAMGNGSDIALETADAALTHSRLNALAPLIRLARKTRRNVLQNISIALGLKGVFLVTSLLGFTGLWLAVLADSGATALVTLNALRLLRQIR</sequence>
<dbReference type="SFLD" id="SFLDF00027">
    <property type="entry name" value="p-type_atpase"/>
    <property type="match status" value="1"/>
</dbReference>
<evidence type="ECO:0000256" key="10">
    <source>
        <dbReference type="ARBA" id="ARBA00039097"/>
    </source>
</evidence>
<dbReference type="InterPro" id="IPR023298">
    <property type="entry name" value="ATPase_P-typ_TM_dom_sf"/>
</dbReference>
<dbReference type="Gene3D" id="2.70.150.10">
    <property type="entry name" value="Calcium-transporting ATPase, cytoplasmic transduction domain A"/>
    <property type="match status" value="1"/>
</dbReference>
<dbReference type="Gene3D" id="3.40.1110.10">
    <property type="entry name" value="Calcium-transporting ATPase, cytoplasmic domain N"/>
    <property type="match status" value="1"/>
</dbReference>
<keyword evidence="6 12" id="KW-0067">ATP-binding</keyword>
<dbReference type="GO" id="GO:0005886">
    <property type="term" value="C:plasma membrane"/>
    <property type="evidence" value="ECO:0007669"/>
    <property type="project" value="UniProtKB-SubCell"/>
</dbReference>
<evidence type="ECO:0000256" key="3">
    <source>
        <dbReference type="ARBA" id="ARBA00022692"/>
    </source>
</evidence>
<gene>
    <name evidence="14" type="ORF">BTJ39_14050</name>
</gene>
<dbReference type="PRINTS" id="PR00119">
    <property type="entry name" value="CATATPASE"/>
</dbReference>
<feature type="transmembrane region" description="Helical" evidence="12">
    <location>
        <begin position="174"/>
        <end position="202"/>
    </location>
</feature>
<dbReference type="InterPro" id="IPR027256">
    <property type="entry name" value="P-typ_ATPase_IB"/>
</dbReference>
<evidence type="ECO:0000256" key="2">
    <source>
        <dbReference type="ARBA" id="ARBA00006024"/>
    </source>
</evidence>
<feature type="transmembrane region" description="Helical" evidence="12">
    <location>
        <begin position="374"/>
        <end position="398"/>
    </location>
</feature>
<dbReference type="STRING" id="1926881.BTJ39_14050"/>
<dbReference type="GO" id="GO:0016887">
    <property type="term" value="F:ATP hydrolysis activity"/>
    <property type="evidence" value="ECO:0007669"/>
    <property type="project" value="InterPro"/>
</dbReference>
<evidence type="ECO:0000256" key="4">
    <source>
        <dbReference type="ARBA" id="ARBA00022723"/>
    </source>
</evidence>
<dbReference type="Pfam" id="PF00702">
    <property type="entry name" value="Hydrolase"/>
    <property type="match status" value="1"/>
</dbReference>
<comment type="caution">
    <text evidence="14">The sequence shown here is derived from an EMBL/GenBank/DDBJ whole genome shotgun (WGS) entry which is preliminary data.</text>
</comment>
<dbReference type="SUPFAM" id="SSF55008">
    <property type="entry name" value="HMA, heavy metal-associated domain"/>
    <property type="match status" value="1"/>
</dbReference>
<keyword evidence="9 12" id="KW-0472">Membrane</keyword>
<dbReference type="PRINTS" id="PR00943">
    <property type="entry name" value="CUATPASE"/>
</dbReference>
<reference evidence="14 15" key="1">
    <citation type="submission" date="2016-12" db="EMBL/GenBank/DDBJ databases">
        <title>Izhakiella australiana sp. nov. of genus Izhakiella isolated from Australian desert.</title>
        <authorList>
            <person name="Ji M."/>
        </authorList>
    </citation>
    <scope>NUCLEOTIDE SEQUENCE [LARGE SCALE GENOMIC DNA]</scope>
    <source>
        <strain evidence="14 15">D4N98</strain>
    </source>
</reference>
<dbReference type="PANTHER" id="PTHR48085">
    <property type="entry name" value="CADMIUM/ZINC-TRANSPORTING ATPASE HMA2-RELATED"/>
    <property type="match status" value="1"/>
</dbReference>
<keyword evidence="4 12" id="KW-0479">Metal-binding</keyword>
<comment type="similarity">
    <text evidence="2 12">Belongs to the cation transport ATPase (P-type) (TC 3.A.3) family. Type IB subfamily.</text>
</comment>
<dbReference type="SUPFAM" id="SSF81653">
    <property type="entry name" value="Calcium ATPase, transduction domain A"/>
    <property type="match status" value="1"/>
</dbReference>
<dbReference type="SUPFAM" id="SSF81665">
    <property type="entry name" value="Calcium ATPase, transmembrane domain M"/>
    <property type="match status" value="1"/>
</dbReference>
<evidence type="ECO:0000256" key="7">
    <source>
        <dbReference type="ARBA" id="ARBA00022967"/>
    </source>
</evidence>
<evidence type="ECO:0000256" key="8">
    <source>
        <dbReference type="ARBA" id="ARBA00022989"/>
    </source>
</evidence>
<evidence type="ECO:0000256" key="5">
    <source>
        <dbReference type="ARBA" id="ARBA00022741"/>
    </source>
</evidence>
<dbReference type="SFLD" id="SFLDS00003">
    <property type="entry name" value="Haloacid_Dehalogenase"/>
    <property type="match status" value="1"/>
</dbReference>
<keyword evidence="7" id="KW-1278">Translocase</keyword>
<feature type="transmembrane region" description="Helical" evidence="12">
    <location>
        <begin position="118"/>
        <end position="137"/>
    </location>
</feature>
<feature type="transmembrane region" description="Helical" evidence="12">
    <location>
        <begin position="701"/>
        <end position="722"/>
    </location>
</feature>
<evidence type="ECO:0000256" key="11">
    <source>
        <dbReference type="ARBA" id="ARBA00047308"/>
    </source>
</evidence>
<dbReference type="PROSITE" id="PS01229">
    <property type="entry name" value="COF_2"/>
    <property type="match status" value="1"/>
</dbReference>
<dbReference type="Gene3D" id="3.30.70.100">
    <property type="match status" value="1"/>
</dbReference>
<name>A0A1S8YK63_9GAMM</name>
<dbReference type="InterPro" id="IPR023214">
    <property type="entry name" value="HAD_sf"/>
</dbReference>
<dbReference type="SFLD" id="SFLDG00002">
    <property type="entry name" value="C1.7:_P-type_atpase_like"/>
    <property type="match status" value="1"/>
</dbReference>
<dbReference type="Pfam" id="PF00403">
    <property type="entry name" value="HMA"/>
    <property type="match status" value="1"/>
</dbReference>
<dbReference type="PANTHER" id="PTHR48085:SF5">
    <property type="entry name" value="CADMIUM_ZINC-TRANSPORTING ATPASE HMA4-RELATED"/>
    <property type="match status" value="1"/>
</dbReference>
<keyword evidence="12" id="KW-1003">Cell membrane</keyword>
<feature type="transmembrane region" description="Helical" evidence="12">
    <location>
        <begin position="675"/>
        <end position="695"/>
    </location>
</feature>
<dbReference type="EC" id="7.2.2.12" evidence="10"/>
<evidence type="ECO:0000256" key="12">
    <source>
        <dbReference type="RuleBase" id="RU362081"/>
    </source>
</evidence>
<dbReference type="NCBIfam" id="TIGR01494">
    <property type="entry name" value="ATPase_P-type"/>
    <property type="match status" value="1"/>
</dbReference>
<dbReference type="InterPro" id="IPR044492">
    <property type="entry name" value="P_typ_ATPase_HD_dom"/>
</dbReference>
<comment type="subcellular location">
    <subcellularLocation>
        <location evidence="12">Cell membrane</location>
    </subcellularLocation>
    <subcellularLocation>
        <location evidence="1">Membrane</location>
        <topology evidence="1">Multi-pass membrane protein</topology>
    </subcellularLocation>
</comment>
<proteinExistence type="inferred from homology"/>
<dbReference type="Pfam" id="PF00122">
    <property type="entry name" value="E1-E2_ATPase"/>
    <property type="match status" value="1"/>
</dbReference>
<feature type="transmembrane region" description="Helical" evidence="12">
    <location>
        <begin position="342"/>
        <end position="362"/>
    </location>
</feature>
<dbReference type="InterPro" id="IPR059000">
    <property type="entry name" value="ATPase_P-type_domA"/>
</dbReference>
<dbReference type="Gene3D" id="3.40.50.1000">
    <property type="entry name" value="HAD superfamily/HAD-like"/>
    <property type="match status" value="1"/>
</dbReference>
<dbReference type="InterPro" id="IPR006121">
    <property type="entry name" value="HMA_dom"/>
</dbReference>
<dbReference type="AlphaFoldDB" id="A0A1S8YK63"/>
<dbReference type="GO" id="GO:0015086">
    <property type="term" value="F:cadmium ion transmembrane transporter activity"/>
    <property type="evidence" value="ECO:0007669"/>
    <property type="project" value="TreeGrafter"/>
</dbReference>
<dbReference type="InterPro" id="IPR036412">
    <property type="entry name" value="HAD-like_sf"/>
</dbReference>